<evidence type="ECO:0000313" key="2">
    <source>
        <dbReference type="EMBL" id="CAI9158246.1"/>
    </source>
</evidence>
<accession>A0ABN8YAN8</accession>
<feature type="compositionally biased region" description="Low complexity" evidence="1">
    <location>
        <begin position="111"/>
        <end position="121"/>
    </location>
</feature>
<dbReference type="Proteomes" id="UP001176941">
    <property type="component" value="Chromosome 16"/>
</dbReference>
<gene>
    <name evidence="2" type="ORF">MRATA1EN1_LOCUS7208</name>
</gene>
<name>A0ABN8YAN8_RANTA</name>
<organism evidence="2 3">
    <name type="scientific">Rangifer tarandus platyrhynchus</name>
    <name type="common">Svalbard reindeer</name>
    <dbReference type="NCBI Taxonomy" id="3082113"/>
    <lineage>
        <taxon>Eukaryota</taxon>
        <taxon>Metazoa</taxon>
        <taxon>Chordata</taxon>
        <taxon>Craniata</taxon>
        <taxon>Vertebrata</taxon>
        <taxon>Euteleostomi</taxon>
        <taxon>Mammalia</taxon>
        <taxon>Eutheria</taxon>
        <taxon>Laurasiatheria</taxon>
        <taxon>Artiodactyla</taxon>
        <taxon>Ruminantia</taxon>
        <taxon>Pecora</taxon>
        <taxon>Cervidae</taxon>
        <taxon>Odocoileinae</taxon>
        <taxon>Rangifer</taxon>
    </lineage>
</organism>
<proteinExistence type="predicted"/>
<reference evidence="2" key="1">
    <citation type="submission" date="2023-04" db="EMBL/GenBank/DDBJ databases">
        <authorList>
            <consortium name="ELIXIR-Norway"/>
        </authorList>
    </citation>
    <scope>NUCLEOTIDE SEQUENCE [LARGE SCALE GENOMIC DNA]</scope>
</reference>
<sequence>MSILWKGAEVCTALQACRGRTKAVGRGPGSEEGGGLLVTFCGACHVASTAGQPHADSLSRGAMASRGLEAGDGQGEGEGLRAAGPRMVQGGSTAGRSRAALRSPDSGSGAGQDTAASAAAGPREQRGPWAWGPQAALQSGAGADPTYVHTPACPLALKAEPADPPIP</sequence>
<dbReference type="EMBL" id="OX459952">
    <property type="protein sequence ID" value="CAI9158246.1"/>
    <property type="molecule type" value="Genomic_DNA"/>
</dbReference>
<evidence type="ECO:0000313" key="3">
    <source>
        <dbReference type="Proteomes" id="UP001176941"/>
    </source>
</evidence>
<protein>
    <submittedName>
        <fullName evidence="2">Uncharacterized protein</fullName>
    </submittedName>
</protein>
<keyword evidence="3" id="KW-1185">Reference proteome</keyword>
<evidence type="ECO:0000256" key="1">
    <source>
        <dbReference type="SAM" id="MobiDB-lite"/>
    </source>
</evidence>
<feature type="region of interest" description="Disordered" evidence="1">
    <location>
        <begin position="51"/>
        <end position="149"/>
    </location>
</feature>